<gene>
    <name evidence="1" type="ORF">ETSY1_05010</name>
</gene>
<dbReference type="HOGENOM" id="CLU_2680822_0_0_7"/>
<reference evidence="1 2" key="1">
    <citation type="journal article" date="2014" name="Nature">
        <title>An environmental bacterial taxon with a large and distinct metabolic repertoire.</title>
        <authorList>
            <person name="Wilson M.C."/>
            <person name="Mori T."/>
            <person name="Ruckert C."/>
            <person name="Uria A.R."/>
            <person name="Helf M.J."/>
            <person name="Takada K."/>
            <person name="Gernert C."/>
            <person name="Steffens U.A."/>
            <person name="Heycke N."/>
            <person name="Schmitt S."/>
            <person name="Rinke C."/>
            <person name="Helfrich E.J."/>
            <person name="Brachmann A.O."/>
            <person name="Gurgui C."/>
            <person name="Wakimoto T."/>
            <person name="Kracht M."/>
            <person name="Crusemann M."/>
            <person name="Hentschel U."/>
            <person name="Abe I."/>
            <person name="Matsunaga S."/>
            <person name="Kalinowski J."/>
            <person name="Takeyama H."/>
            <person name="Piel J."/>
        </authorList>
    </citation>
    <scope>NUCLEOTIDE SEQUENCE [LARGE SCALE GENOMIC DNA]</scope>
    <source>
        <strain evidence="2">TSY1</strain>
    </source>
</reference>
<evidence type="ECO:0000313" key="1">
    <source>
        <dbReference type="EMBL" id="ETX02062.1"/>
    </source>
</evidence>
<keyword evidence="2" id="KW-1185">Reference proteome</keyword>
<protein>
    <submittedName>
        <fullName evidence="1">Uncharacterized protein</fullName>
    </submittedName>
</protein>
<dbReference type="EMBL" id="AZHW01000179">
    <property type="protein sequence ID" value="ETX02062.1"/>
    <property type="molecule type" value="Genomic_DNA"/>
</dbReference>
<evidence type="ECO:0000313" key="2">
    <source>
        <dbReference type="Proteomes" id="UP000019141"/>
    </source>
</evidence>
<proteinExistence type="predicted"/>
<accession>W4LXF3</accession>
<dbReference type="AlphaFoldDB" id="W4LXF3"/>
<comment type="caution">
    <text evidence="1">The sequence shown here is derived from an EMBL/GenBank/DDBJ whole genome shotgun (WGS) entry which is preliminary data.</text>
</comment>
<organism evidence="1 2">
    <name type="scientific">Entotheonella factor</name>
    <dbReference type="NCBI Taxonomy" id="1429438"/>
    <lineage>
        <taxon>Bacteria</taxon>
        <taxon>Pseudomonadati</taxon>
        <taxon>Nitrospinota/Tectimicrobiota group</taxon>
        <taxon>Candidatus Tectimicrobiota</taxon>
        <taxon>Candidatus Entotheonellia</taxon>
        <taxon>Candidatus Entotheonellales</taxon>
        <taxon>Candidatus Entotheonellaceae</taxon>
        <taxon>Candidatus Entotheonella</taxon>
    </lineage>
</organism>
<sequence length="74" mass="8408">MVERRRATGLDMTPLLMRTARGRPGTRCDARRRVMSTLIDPLQEKLYQGFCRVIPERIHARWSAPGDQAEAGLA</sequence>
<dbReference type="Proteomes" id="UP000019141">
    <property type="component" value="Unassembled WGS sequence"/>
</dbReference>
<name>W4LXF3_ENTF1</name>